<organism evidence="3 4">
    <name type="scientific">Trypanosoma cruzi</name>
    <dbReference type="NCBI Taxonomy" id="5693"/>
    <lineage>
        <taxon>Eukaryota</taxon>
        <taxon>Discoba</taxon>
        <taxon>Euglenozoa</taxon>
        <taxon>Kinetoplastea</taxon>
        <taxon>Metakinetoplastina</taxon>
        <taxon>Trypanosomatida</taxon>
        <taxon>Trypanosomatidae</taxon>
        <taxon>Trypanosoma</taxon>
        <taxon>Schizotrypanum</taxon>
    </lineage>
</organism>
<evidence type="ECO:0000313" key="4">
    <source>
        <dbReference type="Proteomes" id="UP000246078"/>
    </source>
</evidence>
<dbReference type="InterPro" id="IPR046836">
    <property type="entry name" value="RHS_C"/>
</dbReference>
<dbReference type="Pfam" id="PF07999">
    <property type="entry name" value="RHSP"/>
    <property type="match status" value="1"/>
</dbReference>
<evidence type="ECO:0000313" key="3">
    <source>
        <dbReference type="EMBL" id="PWV02929.1"/>
    </source>
</evidence>
<protein>
    <submittedName>
        <fullName evidence="3">Putative retrotransposon hot spot (RHS) protein</fullName>
    </submittedName>
</protein>
<dbReference type="Proteomes" id="UP000246078">
    <property type="component" value="Unassembled WGS sequence"/>
</dbReference>
<dbReference type="VEuPathDB" id="TriTrypDB:TcCL_ESM10912"/>
<name>A0A2V2W5Y4_TRYCR</name>
<dbReference type="NCBIfam" id="TIGR01631">
    <property type="entry name" value="Trypano_RHS"/>
    <property type="match status" value="1"/>
</dbReference>
<proteinExistence type="predicted"/>
<reference evidence="3 4" key="1">
    <citation type="journal article" date="2018" name="Microb. Genom.">
        <title>Expanding an expanded genome: long-read sequencing of Trypanosoma cruzi.</title>
        <authorList>
            <person name="Berna L."/>
            <person name="Rodriguez M."/>
            <person name="Chiribao M.L."/>
            <person name="Parodi-Talice A."/>
            <person name="Pita S."/>
            <person name="Rijo G."/>
            <person name="Alvarez-Valin F."/>
            <person name="Robello C."/>
        </authorList>
    </citation>
    <scope>NUCLEOTIDE SEQUENCE [LARGE SCALE GENOMIC DNA]</scope>
    <source>
        <strain evidence="3 4">TCC</strain>
    </source>
</reference>
<gene>
    <name evidence="3" type="ORF">C3747_183g99</name>
</gene>
<feature type="domain" description="Retrotransposon hot spot protein,C-terminal" evidence="1">
    <location>
        <begin position="121"/>
        <end position="202"/>
    </location>
</feature>
<dbReference type="EMBL" id="PRFC01000183">
    <property type="protein sequence ID" value="PWV02929.1"/>
    <property type="molecule type" value="Genomic_DNA"/>
</dbReference>
<dbReference type="Pfam" id="PF20445">
    <property type="entry name" value="RHS_N"/>
    <property type="match status" value="1"/>
</dbReference>
<evidence type="ECO:0000259" key="1">
    <source>
        <dbReference type="Pfam" id="PF07999"/>
    </source>
</evidence>
<dbReference type="VEuPathDB" id="TriTrypDB:C4B63_558g10"/>
<comment type="caution">
    <text evidence="3">The sequence shown here is derived from an EMBL/GenBank/DDBJ whole genome shotgun (WGS) entry which is preliminary data.</text>
</comment>
<feature type="domain" description="Retrotransposon hot spot protein N-terminal" evidence="2">
    <location>
        <begin position="5"/>
        <end position="109"/>
    </location>
</feature>
<dbReference type="InterPro" id="IPR006518">
    <property type="entry name" value="Trypano_RHS"/>
</dbReference>
<dbReference type="AlphaFoldDB" id="A0A2V2W5Y4"/>
<sequence length="216" mass="24633">MKGMYDSVYNARWHHVVEVSDGERTVMKVENGEPPQSWTYKKVGETLERNDGVRQSGAARLRLLVLTSDKGWPYSWAGTEPVFDCYVNCEVERVWQTVKGDLTEWFSPHGRTVFSPKKRLFIGTPGIGKSMAAGSYLLYQLLRYDAKKLPLVAYIIKKSVYLFDKNKKTVSDLGSEDVFVELLKDHTERGVKGYVIYDVAEQGRERMLAYLSLCGT</sequence>
<dbReference type="VEuPathDB" id="TriTrypDB:TcCLB.511667.40"/>
<dbReference type="VEuPathDB" id="TriTrypDB:C3747_183g99"/>
<dbReference type="VEuPathDB" id="TriTrypDB:TCSYLVIO_009384"/>
<accession>A0A2V2W5Y4</accession>
<dbReference type="InterPro" id="IPR046835">
    <property type="entry name" value="RHS_N"/>
</dbReference>
<evidence type="ECO:0000259" key="2">
    <source>
        <dbReference type="Pfam" id="PF20445"/>
    </source>
</evidence>